<evidence type="ECO:0000256" key="8">
    <source>
        <dbReference type="ARBA" id="ARBA00022989"/>
    </source>
</evidence>
<evidence type="ECO:0000256" key="2">
    <source>
        <dbReference type="ARBA" id="ARBA00006355"/>
    </source>
</evidence>
<keyword evidence="5" id="KW-0812">Transmembrane</keyword>
<dbReference type="InterPro" id="IPR021056">
    <property type="entry name" value="Mt_import_IM_translocase_Tim54"/>
</dbReference>
<reference evidence="12" key="1">
    <citation type="submission" date="2020-12" db="EMBL/GenBank/DDBJ databases">
        <title>Metabolic potential, ecology and presence of endohyphal bacteria is reflected in genomic diversity of Mucoromycotina.</title>
        <authorList>
            <person name="Muszewska A."/>
            <person name="Okrasinska A."/>
            <person name="Steczkiewicz K."/>
            <person name="Drgas O."/>
            <person name="Orlowska M."/>
            <person name="Perlinska-Lenart U."/>
            <person name="Aleksandrzak-Piekarczyk T."/>
            <person name="Szatraj K."/>
            <person name="Zielenkiewicz U."/>
            <person name="Pilsyk S."/>
            <person name="Malc E."/>
            <person name="Mieczkowski P."/>
            <person name="Kruszewska J.S."/>
            <person name="Biernat P."/>
            <person name="Pawlowska J."/>
        </authorList>
    </citation>
    <scope>NUCLEOTIDE SEQUENCE</scope>
    <source>
        <strain evidence="12">WA0000017839</strain>
    </source>
</reference>
<keyword evidence="11" id="KW-0472">Membrane</keyword>
<evidence type="ECO:0000256" key="1">
    <source>
        <dbReference type="ARBA" id="ARBA00004434"/>
    </source>
</evidence>
<evidence type="ECO:0000256" key="7">
    <source>
        <dbReference type="ARBA" id="ARBA00022927"/>
    </source>
</evidence>
<dbReference type="Pfam" id="PF11711">
    <property type="entry name" value="Tim54"/>
    <property type="match status" value="1"/>
</dbReference>
<keyword evidence="8" id="KW-1133">Transmembrane helix</keyword>
<dbReference type="Proteomes" id="UP000603453">
    <property type="component" value="Unassembled WGS sequence"/>
</dbReference>
<proteinExistence type="inferred from homology"/>
<keyword evidence="6" id="KW-0999">Mitochondrion inner membrane</keyword>
<evidence type="ECO:0000256" key="10">
    <source>
        <dbReference type="ARBA" id="ARBA00023128"/>
    </source>
</evidence>
<organism evidence="12 13">
    <name type="scientific">Mucor saturninus</name>
    <dbReference type="NCBI Taxonomy" id="64648"/>
    <lineage>
        <taxon>Eukaryota</taxon>
        <taxon>Fungi</taxon>
        <taxon>Fungi incertae sedis</taxon>
        <taxon>Mucoromycota</taxon>
        <taxon>Mucoromycotina</taxon>
        <taxon>Mucoromycetes</taxon>
        <taxon>Mucorales</taxon>
        <taxon>Mucorineae</taxon>
        <taxon>Mucoraceae</taxon>
        <taxon>Mucor</taxon>
    </lineage>
</organism>
<dbReference type="GO" id="GO:0005743">
    <property type="term" value="C:mitochondrial inner membrane"/>
    <property type="evidence" value="ECO:0007669"/>
    <property type="project" value="UniProtKB-SubCell"/>
</dbReference>
<gene>
    <name evidence="12" type="ORF">INT47_000348</name>
</gene>
<sequence>MVNAQYVDFAVKTRIFSPQLLKQVHCEIPYNGLKEQRSSLISCLEKQCESTLSSEFIDTMFEIFSQKFKSFDLSSSYPFQTVLSFRPFQHLSSQQLQLYGLNRKEISAIQSITSEDILTNLSCFAENVLRNRMDKLLGGTNSTKTKLMVIVCTTQAWGNPELLLLLTSIEKCSEAYSEETTKSYKLRRDGTINRLSMSDRHFNMRRNPVILPNNATTEQPKSPSKSTIFINIEERLESTVGTNWRANNIWYGVSIDKNILETVFGSIKKLEKLFFASGILGKDDNLPKAKFCTRGEEILPAIQQKLMDLEFRMKSFFIVAQVSSNHIQFTLHQVVKLSASEEDAASIIIQDEIIDIDDVYDTLCKSIMKNLQVNCQVEYCTTHKNEEDTHYDFQLFTTYSNIYRNLKSCVVKLLEKNNANLDMNSKIQLDINPKCGCSISISLCDIIEVGLTSVIENMAADIVASLTNKTLFGSYVPNYIFVFGNPFNLMYGSKIYTACTKIMQKAIDDGIYFKEKDTKAFVLRESILQLLRLFVPKKKPYLYERFITGALCQVSSETYAIRVGSSETDMFYPFIRINSNGDIKNTIAGDDAHPTLEIIQLYSLSSTAPDKYALLQGSTPGMNYIMTDLLAAGEVRRRVVEYTTTRLAQRVSFLADRPCGVHKMPRKVTVYITAPPGDGLEKSRTWFREYVKPILVAGAVDYEIKEAKSPNHIETSIMEEIVQHRREAAEAASITETAKYEQLKINSNAGFTSPVENLNNNKKNKVVSDDILGIGRNENREVLCTLGKGCDFIFAVFVEVRLLEVGNLGNVKSHIIYEFDNRSLPLEFSHIMDISRTNIIRWLTVS</sequence>
<keyword evidence="13" id="KW-1185">Reference proteome</keyword>
<keyword evidence="10" id="KW-0496">Mitochondrion</keyword>
<accession>A0A8H7QWI2</accession>
<dbReference type="OrthoDB" id="2301905at2759"/>
<keyword evidence="9" id="KW-0811">Translocation</keyword>
<evidence type="ECO:0000313" key="13">
    <source>
        <dbReference type="Proteomes" id="UP000603453"/>
    </source>
</evidence>
<evidence type="ECO:0000256" key="11">
    <source>
        <dbReference type="ARBA" id="ARBA00023136"/>
    </source>
</evidence>
<evidence type="ECO:0000256" key="4">
    <source>
        <dbReference type="ARBA" id="ARBA00022448"/>
    </source>
</evidence>
<evidence type="ECO:0000256" key="5">
    <source>
        <dbReference type="ARBA" id="ARBA00022692"/>
    </source>
</evidence>
<dbReference type="AlphaFoldDB" id="A0A8H7QWI2"/>
<keyword evidence="4" id="KW-0813">Transport</keyword>
<comment type="caution">
    <text evidence="12">The sequence shown here is derived from an EMBL/GenBank/DDBJ whole genome shotgun (WGS) entry which is preliminary data.</text>
</comment>
<name>A0A8H7QWI2_9FUNG</name>
<dbReference type="GO" id="GO:0015031">
    <property type="term" value="P:protein transport"/>
    <property type="evidence" value="ECO:0007669"/>
    <property type="project" value="UniProtKB-KW"/>
</dbReference>
<evidence type="ECO:0000256" key="3">
    <source>
        <dbReference type="ARBA" id="ARBA00020796"/>
    </source>
</evidence>
<evidence type="ECO:0000313" key="12">
    <source>
        <dbReference type="EMBL" id="KAG2199998.1"/>
    </source>
</evidence>
<protein>
    <recommendedName>
        <fullName evidence="3">Mitochondrial import inner membrane translocase subunit TIM54</fullName>
    </recommendedName>
</protein>
<dbReference type="EMBL" id="JAEPRD010000089">
    <property type="protein sequence ID" value="KAG2199998.1"/>
    <property type="molecule type" value="Genomic_DNA"/>
</dbReference>
<evidence type="ECO:0000256" key="6">
    <source>
        <dbReference type="ARBA" id="ARBA00022792"/>
    </source>
</evidence>
<comment type="similarity">
    <text evidence="2">Belongs to the TIM54 family.</text>
</comment>
<evidence type="ECO:0000256" key="9">
    <source>
        <dbReference type="ARBA" id="ARBA00023010"/>
    </source>
</evidence>
<keyword evidence="7" id="KW-0653">Protein transport</keyword>
<comment type="subcellular location">
    <subcellularLocation>
        <location evidence="1">Mitochondrion inner membrane</location>
        <topology evidence="1">Single-pass membrane protein</topology>
    </subcellularLocation>
</comment>